<gene>
    <name evidence="2" type="ORF">AF332_16060</name>
</gene>
<dbReference type="PANTHER" id="PTHR47237:SF2">
    <property type="entry name" value="BLL4206 PROTEIN"/>
    <property type="match status" value="1"/>
</dbReference>
<accession>A0A0M0GE21</accession>
<dbReference type="Gene3D" id="3.40.630.90">
    <property type="match status" value="1"/>
</dbReference>
<dbReference type="InterPro" id="IPR052729">
    <property type="entry name" value="Acyl/Acetyltrans_Enzymes"/>
</dbReference>
<name>A0A0M0GE21_SPOGL</name>
<dbReference type="GO" id="GO:0016747">
    <property type="term" value="F:acyltransferase activity, transferring groups other than amino-acyl groups"/>
    <property type="evidence" value="ECO:0007669"/>
    <property type="project" value="InterPro"/>
</dbReference>
<dbReference type="PROSITE" id="PS51186">
    <property type="entry name" value="GNAT"/>
    <property type="match status" value="1"/>
</dbReference>
<dbReference type="Pfam" id="PF18014">
    <property type="entry name" value="Acetyltransf_18"/>
    <property type="match status" value="1"/>
</dbReference>
<comment type="caution">
    <text evidence="2">The sequence shown here is derived from an EMBL/GenBank/DDBJ whole genome shotgun (WGS) entry which is preliminary data.</text>
</comment>
<dbReference type="PATRIC" id="fig|1459.3.peg.3502"/>
<dbReference type="PANTHER" id="PTHR47237">
    <property type="entry name" value="SLL0310 PROTEIN"/>
    <property type="match status" value="1"/>
</dbReference>
<dbReference type="RefSeq" id="WP_053435542.1">
    <property type="nucleotide sequence ID" value="NZ_LGUF01000007.1"/>
</dbReference>
<dbReference type="OrthoDB" id="8453373at2"/>
<sequence>MTVELAELNHNDIPGLINLSASVGWDYDEYEVRTLLKSGRVFGHKNHEGRVVSSAAIIPYDTKLASIGMVIVHKDFRGIGLAKEAVQKCTDSVSKEMVLMLIATNEGKPLYEKLGFTTVAFISKFLCDKFVAGNLQNHDGVFVEDFNPSDFPKLLDLDGAAFGDKRSIFLSSRIRQAHQCLVAKNNKGEIVGYGLSIKGPVNLILGPIGAPDWKTAALIIEKLAIKHEGRLRIDVPAGKEDFMSFLELSGFAKVNTPPVMAKGSAKIPPGNNMLYAIASQAYG</sequence>
<evidence type="ECO:0000313" key="2">
    <source>
        <dbReference type="EMBL" id="KON88170.1"/>
    </source>
</evidence>
<dbReference type="Proteomes" id="UP000037109">
    <property type="component" value="Unassembled WGS sequence"/>
</dbReference>
<evidence type="ECO:0000259" key="1">
    <source>
        <dbReference type="PROSITE" id="PS51186"/>
    </source>
</evidence>
<dbReference type="AlphaFoldDB" id="A0A0M0GE21"/>
<dbReference type="EMBL" id="LGUF01000007">
    <property type="protein sequence ID" value="KON88170.1"/>
    <property type="molecule type" value="Genomic_DNA"/>
</dbReference>
<evidence type="ECO:0000313" key="3">
    <source>
        <dbReference type="Proteomes" id="UP000037109"/>
    </source>
</evidence>
<proteinExistence type="predicted"/>
<dbReference type="InterPro" id="IPR000182">
    <property type="entry name" value="GNAT_dom"/>
</dbReference>
<dbReference type="CDD" id="cd04301">
    <property type="entry name" value="NAT_SF"/>
    <property type="match status" value="1"/>
</dbReference>
<dbReference type="SUPFAM" id="SSF55729">
    <property type="entry name" value="Acyl-CoA N-acyltransferases (Nat)"/>
    <property type="match status" value="1"/>
</dbReference>
<dbReference type="InterPro" id="IPR041496">
    <property type="entry name" value="YitH/HolE_GNAT"/>
</dbReference>
<feature type="domain" description="N-acetyltransferase" evidence="1">
    <location>
        <begin position="3"/>
        <end position="137"/>
    </location>
</feature>
<dbReference type="InterPro" id="IPR016181">
    <property type="entry name" value="Acyl_CoA_acyltransferase"/>
</dbReference>
<dbReference type="Pfam" id="PF13673">
    <property type="entry name" value="Acetyltransf_10"/>
    <property type="match status" value="1"/>
</dbReference>
<keyword evidence="2" id="KW-0808">Transferase</keyword>
<organism evidence="2 3">
    <name type="scientific">Sporosarcina globispora</name>
    <name type="common">Bacillus globisporus</name>
    <dbReference type="NCBI Taxonomy" id="1459"/>
    <lineage>
        <taxon>Bacteria</taxon>
        <taxon>Bacillati</taxon>
        <taxon>Bacillota</taxon>
        <taxon>Bacilli</taxon>
        <taxon>Bacillales</taxon>
        <taxon>Caryophanaceae</taxon>
        <taxon>Sporosarcina</taxon>
    </lineage>
</organism>
<reference evidence="3" key="1">
    <citation type="submission" date="2015-07" db="EMBL/GenBank/DDBJ databases">
        <title>Fjat-10036 dsm4.</title>
        <authorList>
            <person name="Liu B."/>
            <person name="Wang J."/>
            <person name="Zhu Y."/>
            <person name="Liu G."/>
            <person name="Chen Q."/>
            <person name="Chen Z."/>
            <person name="Lan J."/>
            <person name="Che J."/>
            <person name="Ge C."/>
            <person name="Shi H."/>
            <person name="Pan Z."/>
            <person name="Liu X."/>
        </authorList>
    </citation>
    <scope>NUCLEOTIDE SEQUENCE [LARGE SCALE GENOMIC DNA]</scope>
    <source>
        <strain evidence="3">DSM 4</strain>
    </source>
</reference>
<dbReference type="Gene3D" id="3.40.630.30">
    <property type="match status" value="1"/>
</dbReference>
<protein>
    <submittedName>
        <fullName evidence="2">Acetyltransferase</fullName>
    </submittedName>
</protein>
<dbReference type="STRING" id="1459.AF332_16060"/>
<keyword evidence="3" id="KW-1185">Reference proteome</keyword>